<evidence type="ECO:0000313" key="2">
    <source>
        <dbReference type="EMBL" id="KAF6812471.1"/>
    </source>
</evidence>
<sequence>MMLAPQARVAAGPNGRVTQRTRADAPGNRDPQPLPGPPGSRGSDLTLLGEVDTPGRNPMLPWFSLKKPRKPPPFRPRPVVPRHRPCPVLLQRGRFRAFGPLPCALSAVPSPVITKAVKAAGSAPARNPRTCVGCRRLLTWPGPEGVLRSDSSPVRRIVHLQLENARGRLRVTLLLS</sequence>
<accession>A0A8H6JGZ0</accession>
<reference evidence="2 3" key="1">
    <citation type="journal article" date="2020" name="Phytopathology">
        <title>Genome Sequence Resources of Colletotrichum truncatum, C. plurivorum, C. musicola, and C. sojae: Four Species Pathogenic to Soybean (Glycine max).</title>
        <authorList>
            <person name="Rogerio F."/>
            <person name="Boufleur T.R."/>
            <person name="Ciampi-Guillardi M."/>
            <person name="Sukno S.A."/>
            <person name="Thon M.R."/>
            <person name="Massola Junior N.S."/>
            <person name="Baroncelli R."/>
        </authorList>
    </citation>
    <scope>NUCLEOTIDE SEQUENCE [LARGE SCALE GENOMIC DNA]</scope>
    <source>
        <strain evidence="2 3">LFN0009</strain>
    </source>
</reference>
<proteinExistence type="predicted"/>
<gene>
    <name evidence="2" type="ORF">CSOJ01_05176</name>
</gene>
<dbReference type="EMBL" id="WIGN01000063">
    <property type="protein sequence ID" value="KAF6812471.1"/>
    <property type="molecule type" value="Genomic_DNA"/>
</dbReference>
<keyword evidence="3" id="KW-1185">Reference proteome</keyword>
<evidence type="ECO:0000313" key="3">
    <source>
        <dbReference type="Proteomes" id="UP000652219"/>
    </source>
</evidence>
<name>A0A8H6JGZ0_9PEZI</name>
<dbReference type="AlphaFoldDB" id="A0A8H6JGZ0"/>
<evidence type="ECO:0000256" key="1">
    <source>
        <dbReference type="SAM" id="MobiDB-lite"/>
    </source>
</evidence>
<comment type="caution">
    <text evidence="2">The sequence shown here is derived from an EMBL/GenBank/DDBJ whole genome shotgun (WGS) entry which is preliminary data.</text>
</comment>
<protein>
    <submittedName>
        <fullName evidence="2">Uncharacterized protein</fullName>
    </submittedName>
</protein>
<feature type="region of interest" description="Disordered" evidence="1">
    <location>
        <begin position="1"/>
        <end position="53"/>
    </location>
</feature>
<dbReference type="Proteomes" id="UP000652219">
    <property type="component" value="Unassembled WGS sequence"/>
</dbReference>
<organism evidence="2 3">
    <name type="scientific">Colletotrichum sojae</name>
    <dbReference type="NCBI Taxonomy" id="2175907"/>
    <lineage>
        <taxon>Eukaryota</taxon>
        <taxon>Fungi</taxon>
        <taxon>Dikarya</taxon>
        <taxon>Ascomycota</taxon>
        <taxon>Pezizomycotina</taxon>
        <taxon>Sordariomycetes</taxon>
        <taxon>Hypocreomycetidae</taxon>
        <taxon>Glomerellales</taxon>
        <taxon>Glomerellaceae</taxon>
        <taxon>Colletotrichum</taxon>
        <taxon>Colletotrichum orchidearum species complex</taxon>
    </lineage>
</organism>